<dbReference type="KEGG" id="pfer:IRI77_02725"/>
<dbReference type="AlphaFoldDB" id="A0A7S7NSJ0"/>
<accession>A0A7S7NSJ0</accession>
<name>A0A7S7NSJ0_PALFE</name>
<reference evidence="1 2" key="1">
    <citation type="submission" date="2020-10" db="EMBL/GenBank/DDBJ databases">
        <title>Complete genome sequence of Paludibaculum fermentans P105T, a facultatively anaerobic acidobacterium capable of dissimilatory Fe(III) reduction.</title>
        <authorList>
            <person name="Dedysh S.N."/>
            <person name="Beletsky A.V."/>
            <person name="Kulichevskaya I.S."/>
            <person name="Mardanov A.V."/>
            <person name="Ravin N.V."/>
        </authorList>
    </citation>
    <scope>NUCLEOTIDE SEQUENCE [LARGE SCALE GENOMIC DNA]</scope>
    <source>
        <strain evidence="1 2">P105</strain>
    </source>
</reference>
<protein>
    <submittedName>
        <fullName evidence="1">Uncharacterized protein</fullName>
    </submittedName>
</protein>
<dbReference type="EMBL" id="CP063849">
    <property type="protein sequence ID" value="QOY88894.1"/>
    <property type="molecule type" value="Genomic_DNA"/>
</dbReference>
<gene>
    <name evidence="1" type="ORF">IRI77_02725</name>
</gene>
<sequence length="114" mass="11783">MWTTAMETRRPALNPVIVIVAAASVEFRLTRAQSSGVGAHARWVASALGSWFVLEMQSGSISGKLAKAPLEASHALAAPEAKSISIIHLLAFVESCHNKVGGAMSGGKSEPSAG</sequence>
<organism evidence="1 2">
    <name type="scientific">Paludibaculum fermentans</name>
    <dbReference type="NCBI Taxonomy" id="1473598"/>
    <lineage>
        <taxon>Bacteria</taxon>
        <taxon>Pseudomonadati</taxon>
        <taxon>Acidobacteriota</taxon>
        <taxon>Terriglobia</taxon>
        <taxon>Bryobacterales</taxon>
        <taxon>Bryobacteraceae</taxon>
        <taxon>Paludibaculum</taxon>
    </lineage>
</organism>
<proteinExistence type="predicted"/>
<evidence type="ECO:0000313" key="1">
    <source>
        <dbReference type="EMBL" id="QOY88894.1"/>
    </source>
</evidence>
<dbReference type="RefSeq" id="WP_194450557.1">
    <property type="nucleotide sequence ID" value="NZ_CP063849.1"/>
</dbReference>
<dbReference type="Proteomes" id="UP000593892">
    <property type="component" value="Chromosome"/>
</dbReference>
<evidence type="ECO:0000313" key="2">
    <source>
        <dbReference type="Proteomes" id="UP000593892"/>
    </source>
</evidence>
<keyword evidence="2" id="KW-1185">Reference proteome</keyword>